<gene>
    <name evidence="3" type="ORF">CRP01_40920</name>
</gene>
<feature type="transmembrane region" description="Helical" evidence="1">
    <location>
        <begin position="12"/>
        <end position="30"/>
    </location>
</feature>
<keyword evidence="1" id="KW-1133">Transmembrane helix</keyword>
<keyword evidence="1" id="KW-0812">Transmembrane</keyword>
<dbReference type="Proteomes" id="UP000223913">
    <property type="component" value="Unassembled WGS sequence"/>
</dbReference>
<keyword evidence="4" id="KW-1185">Reference proteome</keyword>
<dbReference type="InterPro" id="IPR024478">
    <property type="entry name" value="HlyB_4HB_MCP"/>
</dbReference>
<sequence>MKWTYSIKNKSTAAILLAIILGLTMLTNLLERKRFKELEESFTSIYEDRLLAENYLFHMYDNLKKKQDLFELAAQKGVCHTINADLNVYRQERGALIEKYEQTYLTDEEDGKFNDLKVALNQIDELEEKISDMEAEAQIPQDLIRKHDEITIDAFTTLSALSDIQTAEGELLRNKSKQIILGSVSISHFEMTILIVIAIIIQALVFSSSTLLVKKNQRAELN</sequence>
<name>A0A2D0MXQ9_FLAN2</name>
<evidence type="ECO:0000313" key="4">
    <source>
        <dbReference type="Proteomes" id="UP000223913"/>
    </source>
</evidence>
<evidence type="ECO:0000256" key="1">
    <source>
        <dbReference type="SAM" id="Phobius"/>
    </source>
</evidence>
<dbReference type="RefSeq" id="WP_099155900.1">
    <property type="nucleotide sequence ID" value="NZ_PDUD01000081.1"/>
</dbReference>
<proteinExistence type="predicted"/>
<evidence type="ECO:0000259" key="2">
    <source>
        <dbReference type="Pfam" id="PF12729"/>
    </source>
</evidence>
<feature type="transmembrane region" description="Helical" evidence="1">
    <location>
        <begin position="179"/>
        <end position="205"/>
    </location>
</feature>
<reference evidence="3 4" key="1">
    <citation type="submission" date="2017-10" db="EMBL/GenBank/DDBJ databases">
        <title>The draft genome sequence of Lewinella nigricans NBRC 102662.</title>
        <authorList>
            <person name="Wang K."/>
        </authorList>
    </citation>
    <scope>NUCLEOTIDE SEQUENCE [LARGE SCALE GENOMIC DNA]</scope>
    <source>
        <strain evidence="3 4">NBRC 102662</strain>
    </source>
</reference>
<dbReference type="AlphaFoldDB" id="A0A2D0MXQ9"/>
<keyword evidence="1" id="KW-0472">Membrane</keyword>
<dbReference type="EMBL" id="PDUD01000081">
    <property type="protein sequence ID" value="PHN00689.1"/>
    <property type="molecule type" value="Genomic_DNA"/>
</dbReference>
<protein>
    <recommendedName>
        <fullName evidence="2">Chemotaxis methyl-accepting receptor HlyB-like 4HB MCP domain-containing protein</fullName>
    </recommendedName>
</protein>
<evidence type="ECO:0000313" key="3">
    <source>
        <dbReference type="EMBL" id="PHN00689.1"/>
    </source>
</evidence>
<dbReference type="OrthoDB" id="1438991at2"/>
<feature type="domain" description="Chemotaxis methyl-accepting receptor HlyB-like 4HB MCP" evidence="2">
    <location>
        <begin position="15"/>
        <end position="178"/>
    </location>
</feature>
<accession>A0A2D0MXQ9</accession>
<organism evidence="3 4">
    <name type="scientific">Flavilitoribacter nigricans (strain ATCC 23147 / DSM 23189 / NBRC 102662 / NCIMB 1420 / SS-2)</name>
    <name type="common">Lewinella nigricans</name>
    <dbReference type="NCBI Taxonomy" id="1122177"/>
    <lineage>
        <taxon>Bacteria</taxon>
        <taxon>Pseudomonadati</taxon>
        <taxon>Bacteroidota</taxon>
        <taxon>Saprospiria</taxon>
        <taxon>Saprospirales</taxon>
        <taxon>Lewinellaceae</taxon>
        <taxon>Flavilitoribacter</taxon>
    </lineage>
</organism>
<dbReference type="Pfam" id="PF12729">
    <property type="entry name" value="4HB_MCP_1"/>
    <property type="match status" value="1"/>
</dbReference>
<comment type="caution">
    <text evidence="3">The sequence shown here is derived from an EMBL/GenBank/DDBJ whole genome shotgun (WGS) entry which is preliminary data.</text>
</comment>